<protein>
    <submittedName>
        <fullName evidence="8">Glutamate or tyrosine decarboxylase</fullName>
    </submittedName>
</protein>
<dbReference type="Gene3D" id="3.90.1150.10">
    <property type="entry name" value="Aspartate Aminotransferase, domain 1"/>
    <property type="match status" value="1"/>
</dbReference>
<dbReference type="AlphaFoldDB" id="A0A653BAM8"/>
<keyword evidence="5 7" id="KW-0456">Lyase</keyword>
<dbReference type="PANTHER" id="PTHR11999:SF70">
    <property type="entry name" value="MIP05841P"/>
    <property type="match status" value="1"/>
</dbReference>
<dbReference type="GO" id="GO:0030170">
    <property type="term" value="F:pyridoxal phosphate binding"/>
    <property type="evidence" value="ECO:0007669"/>
    <property type="project" value="InterPro"/>
</dbReference>
<organism evidence="8">
    <name type="scientific">Ectopseudomonas oleovorans</name>
    <name type="common">Pseudomonas oleovorans</name>
    <dbReference type="NCBI Taxonomy" id="301"/>
    <lineage>
        <taxon>Bacteria</taxon>
        <taxon>Pseudomonadati</taxon>
        <taxon>Pseudomonadota</taxon>
        <taxon>Gammaproteobacteria</taxon>
        <taxon>Pseudomonadales</taxon>
        <taxon>Pseudomonadaceae</taxon>
        <taxon>Ectopseudomonas</taxon>
    </lineage>
</organism>
<proteinExistence type="inferred from homology"/>
<gene>
    <name evidence="8" type="ORF">POT9AD_4761</name>
</gene>
<dbReference type="InterPro" id="IPR002129">
    <property type="entry name" value="PyrdxlP-dep_de-COase"/>
</dbReference>
<evidence type="ECO:0000256" key="1">
    <source>
        <dbReference type="ARBA" id="ARBA00001933"/>
    </source>
</evidence>
<evidence type="ECO:0000256" key="7">
    <source>
        <dbReference type="RuleBase" id="RU000382"/>
    </source>
</evidence>
<name>A0A653BAM8_ECTOL</name>
<reference evidence="8" key="1">
    <citation type="submission" date="2018-11" db="EMBL/GenBank/DDBJ databases">
        <authorList>
            <consortium name="Genoscope - CEA"/>
            <person name="William W."/>
        </authorList>
    </citation>
    <scope>NUCLEOTIDE SEQUENCE [LARGE SCALE GENOMIC DNA]</scope>
    <source>
        <strain evidence="8">T9AD</strain>
    </source>
</reference>
<sequence>MTEHDLLAEADRRALAYLDGTPTRRVFPDAPAIAALAAFDQPLPEQGHAADQVLRQLDDIGSPATVASNGGRYFGFVIGATLPAAAAAERLVLAWDQCASSFNNSPVVDQLERVAGRWVCQALGLPAQSAVGFGTSATACTLTCIAAARRKLLAEQGWDFDGDGLTGAPALRVVLSETAHVTVKKALRVLGFGMNQLIYAPVDERGRIDPARLPPLDARSLLILQAGEVNSGEFDPFAELIPRARAAGAWVHVDGAFGLWARASSSAHLAAGIEQADSWTCDGHKWLNTPYDSAMAICRDASALAAAMNSDAAYAMASAHAQTNLTLEFSRRARGVAIWAALANLGRDGLRRMIDRHIRQARLLADALSAGGYQVLNQVPLNQVLVRADSDAQTDTIREAVQGSGEAWFGPTRWQGRPAFRLSVSSWRTTDEDIQALAELLLRLKRQSGA</sequence>
<keyword evidence="3" id="KW-0210">Decarboxylase</keyword>
<dbReference type="InterPro" id="IPR015421">
    <property type="entry name" value="PyrdxlP-dep_Trfase_major"/>
</dbReference>
<evidence type="ECO:0000256" key="2">
    <source>
        <dbReference type="ARBA" id="ARBA00009533"/>
    </source>
</evidence>
<dbReference type="InterPro" id="IPR010977">
    <property type="entry name" value="Aromatic_deC"/>
</dbReference>
<evidence type="ECO:0000256" key="5">
    <source>
        <dbReference type="ARBA" id="ARBA00023239"/>
    </source>
</evidence>
<comment type="cofactor">
    <cofactor evidence="1 6 7">
        <name>pyridoxal 5'-phosphate</name>
        <dbReference type="ChEBI" id="CHEBI:597326"/>
    </cofactor>
</comment>
<feature type="modified residue" description="N6-(pyridoxal phosphate)lysine" evidence="6">
    <location>
        <position position="285"/>
    </location>
</feature>
<dbReference type="SUPFAM" id="SSF53383">
    <property type="entry name" value="PLP-dependent transferases"/>
    <property type="match status" value="1"/>
</dbReference>
<dbReference type="Pfam" id="PF00282">
    <property type="entry name" value="Pyridoxal_deC"/>
    <property type="match status" value="1"/>
</dbReference>
<dbReference type="InterPro" id="IPR015422">
    <property type="entry name" value="PyrdxlP-dep_Trfase_small"/>
</dbReference>
<dbReference type="GO" id="GO:0019752">
    <property type="term" value="P:carboxylic acid metabolic process"/>
    <property type="evidence" value="ECO:0007669"/>
    <property type="project" value="InterPro"/>
</dbReference>
<evidence type="ECO:0000256" key="6">
    <source>
        <dbReference type="PIRSR" id="PIRSR602129-50"/>
    </source>
</evidence>
<accession>A0A653BAM8</accession>
<dbReference type="EMBL" id="LR130779">
    <property type="protein sequence ID" value="VDN65736.1"/>
    <property type="molecule type" value="Genomic_DNA"/>
</dbReference>
<comment type="similarity">
    <text evidence="2 7">Belongs to the group II decarboxylase family.</text>
</comment>
<dbReference type="PANTHER" id="PTHR11999">
    <property type="entry name" value="GROUP II PYRIDOXAL-5-PHOSPHATE DECARBOXYLASE"/>
    <property type="match status" value="1"/>
</dbReference>
<dbReference type="InterPro" id="IPR015424">
    <property type="entry name" value="PyrdxlP-dep_Trfase"/>
</dbReference>
<evidence type="ECO:0000313" key="8">
    <source>
        <dbReference type="EMBL" id="VDN65736.1"/>
    </source>
</evidence>
<dbReference type="GO" id="GO:0016831">
    <property type="term" value="F:carboxy-lyase activity"/>
    <property type="evidence" value="ECO:0007669"/>
    <property type="project" value="UniProtKB-KW"/>
</dbReference>
<evidence type="ECO:0000256" key="4">
    <source>
        <dbReference type="ARBA" id="ARBA00022898"/>
    </source>
</evidence>
<dbReference type="OrthoDB" id="9803665at2"/>
<dbReference type="Gene3D" id="3.40.640.10">
    <property type="entry name" value="Type I PLP-dependent aspartate aminotransferase-like (Major domain)"/>
    <property type="match status" value="1"/>
</dbReference>
<keyword evidence="4 6" id="KW-0663">Pyridoxal phosphate</keyword>
<evidence type="ECO:0000256" key="3">
    <source>
        <dbReference type="ARBA" id="ARBA00022793"/>
    </source>
</evidence>